<dbReference type="InterPro" id="IPR010775">
    <property type="entry name" value="DUF1365"/>
</dbReference>
<gene>
    <name evidence="1" type="ORF">SAMN05216199_1716</name>
</gene>
<protein>
    <recommendedName>
        <fullName evidence="3">DUF1365 domain-containing protein</fullName>
    </recommendedName>
</protein>
<dbReference type="STRING" id="587636.SAMN05216199_1716"/>
<dbReference type="PANTHER" id="PTHR33973">
    <property type="entry name" value="OS07G0153300 PROTEIN"/>
    <property type="match status" value="1"/>
</dbReference>
<evidence type="ECO:0008006" key="3">
    <source>
        <dbReference type="Google" id="ProtNLM"/>
    </source>
</evidence>
<reference evidence="2" key="1">
    <citation type="submission" date="2016-10" db="EMBL/GenBank/DDBJ databases">
        <authorList>
            <person name="Varghese N."/>
            <person name="Submissions S."/>
        </authorList>
    </citation>
    <scope>NUCLEOTIDE SEQUENCE [LARGE SCALE GENOMIC DNA]</scope>
    <source>
        <strain evidence="2">CGMCC 1.6963</strain>
    </source>
</reference>
<sequence length="261" mass="29158">MSPTVERRAPAAPRARLELPTLPALVVGTVSHQRPGPVRHGFSHGVYQWLVDVDALPRQPWWLRPFTGFSSADHLGRPHRSLKANVEHFVAQRGIRLGAGGRVLMLANARVLGHVFDPLTVFWCLDADDALVCVVAEVHNTYGERHVYLLTPDEGGRASVDKEFYVSPFNDLSGRYDMRFTLAADRVATTIVLRRDGAAVFSASLNGRPVPATRATVVRQLLTKPFMPQRVSALIRAHGVYLWLRRLPVVRRPHHRPQEGV</sequence>
<dbReference type="Pfam" id="PF07103">
    <property type="entry name" value="DUF1365"/>
    <property type="match status" value="1"/>
</dbReference>
<accession>A0A1H9TR14</accession>
<evidence type="ECO:0000313" key="2">
    <source>
        <dbReference type="Proteomes" id="UP000199019"/>
    </source>
</evidence>
<dbReference type="PANTHER" id="PTHR33973:SF4">
    <property type="entry name" value="OS07G0153300 PROTEIN"/>
    <property type="match status" value="1"/>
</dbReference>
<keyword evidence="2" id="KW-1185">Reference proteome</keyword>
<evidence type="ECO:0000313" key="1">
    <source>
        <dbReference type="EMBL" id="SER99479.1"/>
    </source>
</evidence>
<dbReference type="RefSeq" id="WP_245735672.1">
    <property type="nucleotide sequence ID" value="NZ_FOHB01000002.1"/>
</dbReference>
<dbReference type="AlphaFoldDB" id="A0A1H9TR14"/>
<name>A0A1H9TR14_9MICO</name>
<proteinExistence type="predicted"/>
<dbReference type="EMBL" id="FOHB01000002">
    <property type="protein sequence ID" value="SER99479.1"/>
    <property type="molecule type" value="Genomic_DNA"/>
</dbReference>
<organism evidence="1 2">
    <name type="scientific">Pedococcus cremeus</name>
    <dbReference type="NCBI Taxonomy" id="587636"/>
    <lineage>
        <taxon>Bacteria</taxon>
        <taxon>Bacillati</taxon>
        <taxon>Actinomycetota</taxon>
        <taxon>Actinomycetes</taxon>
        <taxon>Micrococcales</taxon>
        <taxon>Intrasporangiaceae</taxon>
        <taxon>Pedococcus</taxon>
    </lineage>
</organism>
<dbReference type="Proteomes" id="UP000199019">
    <property type="component" value="Unassembled WGS sequence"/>
</dbReference>